<organism evidence="1 2">
    <name type="scientific">Solanum commersonii</name>
    <name type="common">Commerson's wild potato</name>
    <name type="synonym">Commerson's nightshade</name>
    <dbReference type="NCBI Taxonomy" id="4109"/>
    <lineage>
        <taxon>Eukaryota</taxon>
        <taxon>Viridiplantae</taxon>
        <taxon>Streptophyta</taxon>
        <taxon>Embryophyta</taxon>
        <taxon>Tracheophyta</taxon>
        <taxon>Spermatophyta</taxon>
        <taxon>Magnoliopsida</taxon>
        <taxon>eudicotyledons</taxon>
        <taxon>Gunneridae</taxon>
        <taxon>Pentapetalae</taxon>
        <taxon>asterids</taxon>
        <taxon>lamiids</taxon>
        <taxon>Solanales</taxon>
        <taxon>Solanaceae</taxon>
        <taxon>Solanoideae</taxon>
        <taxon>Solaneae</taxon>
        <taxon>Solanum</taxon>
    </lineage>
</organism>
<dbReference type="EMBL" id="JACXVP010000003">
    <property type="protein sequence ID" value="KAG5614313.1"/>
    <property type="molecule type" value="Genomic_DNA"/>
</dbReference>
<protein>
    <submittedName>
        <fullName evidence="1">Uncharacterized protein</fullName>
    </submittedName>
</protein>
<sequence length="113" mass="13390">MMFIDLEKTYDRPWSPKASGHIKQRKLEVSRVIIQGNGKIDDDVTYHIVAWQVKLYRRECWLVKNSNVQKLGVKKKRMLKWMSGNTRRDRIRNEVIRRKVGVTFVVDKMTEGG</sequence>
<name>A0A9J5ZQ40_SOLCO</name>
<gene>
    <name evidence="1" type="ORF">H5410_014137</name>
</gene>
<dbReference type="PANTHER" id="PTHR46238:SF8">
    <property type="entry name" value="ENDONUCLEASE_EXONUCLEASE_PHOSPHATASE DOMAIN-CONTAINING PROTEIN"/>
    <property type="match status" value="1"/>
</dbReference>
<proteinExistence type="predicted"/>
<dbReference type="PANTHER" id="PTHR46238">
    <property type="entry name" value="REVERSE TRANSCRIPTASE DOMAIN-CONTAINING PROTEIN"/>
    <property type="match status" value="1"/>
</dbReference>
<evidence type="ECO:0000313" key="2">
    <source>
        <dbReference type="Proteomes" id="UP000824120"/>
    </source>
</evidence>
<comment type="caution">
    <text evidence="1">The sequence shown here is derived from an EMBL/GenBank/DDBJ whole genome shotgun (WGS) entry which is preliminary data.</text>
</comment>
<accession>A0A9J5ZQ40</accession>
<evidence type="ECO:0000313" key="1">
    <source>
        <dbReference type="EMBL" id="KAG5614313.1"/>
    </source>
</evidence>
<dbReference type="Proteomes" id="UP000824120">
    <property type="component" value="Chromosome 3"/>
</dbReference>
<keyword evidence="2" id="KW-1185">Reference proteome</keyword>
<reference evidence="1 2" key="1">
    <citation type="submission" date="2020-09" db="EMBL/GenBank/DDBJ databases">
        <title>De no assembly of potato wild relative species, Solanum commersonii.</title>
        <authorList>
            <person name="Cho K."/>
        </authorList>
    </citation>
    <scope>NUCLEOTIDE SEQUENCE [LARGE SCALE GENOMIC DNA]</scope>
    <source>
        <strain evidence="1">LZ3.2</strain>
        <tissue evidence="1">Leaf</tissue>
    </source>
</reference>
<dbReference type="AlphaFoldDB" id="A0A9J5ZQ40"/>